<dbReference type="EMBL" id="DTBZ01000090">
    <property type="protein sequence ID" value="HGQ18275.1"/>
    <property type="molecule type" value="Genomic_DNA"/>
</dbReference>
<feature type="domain" description="Pterin-binding" evidence="1">
    <location>
        <begin position="142"/>
        <end position="385"/>
    </location>
</feature>
<evidence type="ECO:0000259" key="1">
    <source>
        <dbReference type="PROSITE" id="PS50972"/>
    </source>
</evidence>
<evidence type="ECO:0000313" key="2">
    <source>
        <dbReference type="EMBL" id="HGQ18275.1"/>
    </source>
</evidence>
<dbReference type="AlphaFoldDB" id="A0A7J3JQR7"/>
<dbReference type="Gene3D" id="3.20.20.20">
    <property type="entry name" value="Dihydropteroate synthase-like"/>
    <property type="match status" value="1"/>
</dbReference>
<name>A0A7J3JQR7_9CREN</name>
<dbReference type="InterPro" id="IPR011005">
    <property type="entry name" value="Dihydropteroate_synth-like_sf"/>
</dbReference>
<dbReference type="NCBIfam" id="TIGR00284">
    <property type="entry name" value="dihydropteroate synthase-like protein"/>
    <property type="match status" value="1"/>
</dbReference>
<protein>
    <submittedName>
        <fullName evidence="2">Dihydropteroate synthase-like protein</fullName>
    </submittedName>
</protein>
<dbReference type="SUPFAM" id="SSF51717">
    <property type="entry name" value="Dihydropteroate synthetase-like"/>
    <property type="match status" value="1"/>
</dbReference>
<dbReference type="PROSITE" id="PS50972">
    <property type="entry name" value="PTERIN_BINDING"/>
    <property type="match status" value="1"/>
</dbReference>
<dbReference type="Pfam" id="PF00809">
    <property type="entry name" value="Pterin_bind"/>
    <property type="match status" value="1"/>
</dbReference>
<accession>A0A7J3JQR7</accession>
<organism evidence="2">
    <name type="scientific">Ignisphaera aggregans</name>
    <dbReference type="NCBI Taxonomy" id="334771"/>
    <lineage>
        <taxon>Archaea</taxon>
        <taxon>Thermoproteota</taxon>
        <taxon>Thermoprotei</taxon>
        <taxon>Desulfurococcales</taxon>
        <taxon>Desulfurococcaceae</taxon>
        <taxon>Ignisphaera</taxon>
    </lineage>
</organism>
<dbReference type="GO" id="GO:0042558">
    <property type="term" value="P:pteridine-containing compound metabolic process"/>
    <property type="evidence" value="ECO:0007669"/>
    <property type="project" value="InterPro"/>
</dbReference>
<dbReference type="InterPro" id="IPR005236">
    <property type="entry name" value="Dihydropt_synth"/>
</dbReference>
<dbReference type="InterPro" id="IPR000489">
    <property type="entry name" value="Pterin-binding_dom"/>
</dbReference>
<proteinExistence type="predicted"/>
<dbReference type="Pfam" id="PF14251">
    <property type="entry name" value="PterinBD-DUF4346"/>
    <property type="match status" value="1"/>
</dbReference>
<comment type="caution">
    <text evidence="2">The sequence shown here is derived from an EMBL/GenBank/DDBJ whole genome shotgun (WGS) entry which is preliminary data.</text>
</comment>
<dbReference type="InterPro" id="IPR025595">
    <property type="entry name" value="PterinBD-DUF4346"/>
</dbReference>
<sequence>MARVLIVTGRVAEDIVRKVVAYSGTKHCIDIVVTPIPIAAFLTTEYIALYLKKMGIGSGDYDYILLPGLARGSGKVIEDTIGIKAVKGTVNAYDLTDILKLDDLGILSPDRPADEIVQDMVISSIKRILADIEAGLNDSNSVLVGGLRVPVNPPPIRVVAEIAEAHTLTVDGLVREFLRLAESGADIVSIGFEAYSPHPDAVRRIIPLLRRELDIPIAIDTSIPSEIDAAVECGADMVINADLTNIDMIKQVDSSVAIVTTPRDPNTHTVPDDVDTRVLLLEKAVDSVRARGFEKVFADAVLDIPLSTFRSILAFHRFKSLHPDVPMFMGVGNVVEMVDIDSVGVNGILTTIAQEVGVSAILTVEKSTKARGSTLECKLASQMASVAKVKKSPPKNIGIQLLILKDKKLYEEPYEDQVDEIVEATEDEKPYTPDPMGVFRIRVDHENGCIEALYIGRRGRILIRGRSAKAIRYEIASRGLISQISHALYLGQELAKAEIALKLRKSYIQDAPLFKRPQFIKLDRDSEIPEK</sequence>
<gene>
    <name evidence="2" type="ORF">ENU30_04800</name>
</gene>
<reference evidence="2" key="1">
    <citation type="journal article" date="2020" name="mSystems">
        <title>Genome- and Community-Level Interaction Insights into Carbon Utilization and Element Cycling Functions of Hydrothermarchaeota in Hydrothermal Sediment.</title>
        <authorList>
            <person name="Zhou Z."/>
            <person name="Liu Y."/>
            <person name="Xu W."/>
            <person name="Pan J."/>
            <person name="Luo Z.H."/>
            <person name="Li M."/>
        </authorList>
    </citation>
    <scope>NUCLEOTIDE SEQUENCE [LARGE SCALE GENOMIC DNA]</scope>
    <source>
        <strain evidence="2">SpSt-657</strain>
    </source>
</reference>